<evidence type="ECO:0000313" key="5">
    <source>
        <dbReference type="Proteomes" id="UP000245699"/>
    </source>
</evidence>
<proteinExistence type="predicted"/>
<gene>
    <name evidence="4" type="ORF">BB559_000848</name>
</gene>
<evidence type="ECO:0000256" key="1">
    <source>
        <dbReference type="SAM" id="MobiDB-lite"/>
    </source>
</evidence>
<reference evidence="4 5" key="1">
    <citation type="journal article" date="2018" name="MBio">
        <title>Comparative Genomics Reveals the Core Gene Toolbox for the Fungus-Insect Symbiosis.</title>
        <authorList>
            <person name="Wang Y."/>
            <person name="Stata M."/>
            <person name="Wang W."/>
            <person name="Stajich J.E."/>
            <person name="White M.M."/>
            <person name="Moncalvo J.M."/>
        </authorList>
    </citation>
    <scope>NUCLEOTIDE SEQUENCE [LARGE SCALE GENOMIC DNA]</scope>
    <source>
        <strain evidence="4 5">AUS-77-4</strain>
    </source>
</reference>
<feature type="compositionally biased region" description="Basic and acidic residues" evidence="1">
    <location>
        <begin position="56"/>
        <end position="70"/>
    </location>
</feature>
<organism evidence="4 5">
    <name type="scientific">Furculomyces boomerangus</name>
    <dbReference type="NCBI Taxonomy" id="61424"/>
    <lineage>
        <taxon>Eukaryota</taxon>
        <taxon>Fungi</taxon>
        <taxon>Fungi incertae sedis</taxon>
        <taxon>Zoopagomycota</taxon>
        <taxon>Kickxellomycotina</taxon>
        <taxon>Harpellomycetes</taxon>
        <taxon>Harpellales</taxon>
        <taxon>Harpellaceae</taxon>
        <taxon>Furculomyces</taxon>
    </lineage>
</organism>
<feature type="signal peptide" evidence="2">
    <location>
        <begin position="1"/>
        <end position="20"/>
    </location>
</feature>
<dbReference type="InterPro" id="IPR056124">
    <property type="entry name" value="DUF7707"/>
</dbReference>
<feature type="compositionally biased region" description="Polar residues" evidence="1">
    <location>
        <begin position="25"/>
        <end position="35"/>
    </location>
</feature>
<dbReference type="Pfam" id="PF24808">
    <property type="entry name" value="DUF7707"/>
    <property type="match status" value="1"/>
</dbReference>
<dbReference type="AlphaFoldDB" id="A0A2T9Z3W2"/>
<protein>
    <recommendedName>
        <fullName evidence="3">DUF7707 domain-containing protein</fullName>
    </recommendedName>
</protein>
<accession>A0A2T9Z3W2</accession>
<dbReference type="OrthoDB" id="2121879at2759"/>
<dbReference type="Proteomes" id="UP000245699">
    <property type="component" value="Unassembled WGS sequence"/>
</dbReference>
<comment type="caution">
    <text evidence="4">The sequence shown here is derived from an EMBL/GenBank/DDBJ whole genome shotgun (WGS) entry which is preliminary data.</text>
</comment>
<sequence>MKSIIKLLVIYIVFVTFCLCSSNSTDENNSVSQDYIPTATRPEKSKPSPTQKPPKKNTEETKKPTKKDDEQSMLDGVKKTWCNDNANFCTNVCLNITAGMPVKKSCNYKSLEWSCVCGNGTVPDLRIFTFPVDYYKCTAEVSECQKQCGSGNSACTVTCSNSKNCTAPNDPYAGQIAKDVDPKVFGSNDTSTKKDNGFVNHDYLFNDANYNAQSCFVLMAVMAISILLGM</sequence>
<keyword evidence="5" id="KW-1185">Reference proteome</keyword>
<dbReference type="EMBL" id="MBFT01000045">
    <property type="protein sequence ID" value="PVU99290.1"/>
    <property type="molecule type" value="Genomic_DNA"/>
</dbReference>
<evidence type="ECO:0000313" key="4">
    <source>
        <dbReference type="EMBL" id="PVU99290.1"/>
    </source>
</evidence>
<dbReference type="PANTHER" id="PTHR38118">
    <property type="entry name" value="ANCHORED CELL WALL PROTEIN 11-RELATED"/>
    <property type="match status" value="1"/>
</dbReference>
<feature type="domain" description="DUF7707" evidence="3">
    <location>
        <begin position="71"/>
        <end position="167"/>
    </location>
</feature>
<dbReference type="PANTHER" id="PTHR38118:SF2">
    <property type="entry name" value="CDP-ALCOHOL PHOSPHATIDYLTRANSFERASE PROTEIN"/>
    <property type="match status" value="1"/>
</dbReference>
<feature type="chain" id="PRO_5015582267" description="DUF7707 domain-containing protein" evidence="2">
    <location>
        <begin position="21"/>
        <end position="230"/>
    </location>
</feature>
<name>A0A2T9Z3W2_9FUNG</name>
<evidence type="ECO:0000256" key="2">
    <source>
        <dbReference type="SAM" id="SignalP"/>
    </source>
</evidence>
<keyword evidence="2" id="KW-0732">Signal</keyword>
<feature type="region of interest" description="Disordered" evidence="1">
    <location>
        <begin position="25"/>
        <end position="72"/>
    </location>
</feature>
<evidence type="ECO:0000259" key="3">
    <source>
        <dbReference type="Pfam" id="PF24808"/>
    </source>
</evidence>